<dbReference type="Proteomes" id="UP000479190">
    <property type="component" value="Unassembled WGS sequence"/>
</dbReference>
<keyword evidence="2" id="KW-1185">Reference proteome</keyword>
<accession>A0A6H5I9M1</accession>
<organism evidence="1 2">
    <name type="scientific">Trichogramma brassicae</name>
    <dbReference type="NCBI Taxonomy" id="86971"/>
    <lineage>
        <taxon>Eukaryota</taxon>
        <taxon>Metazoa</taxon>
        <taxon>Ecdysozoa</taxon>
        <taxon>Arthropoda</taxon>
        <taxon>Hexapoda</taxon>
        <taxon>Insecta</taxon>
        <taxon>Pterygota</taxon>
        <taxon>Neoptera</taxon>
        <taxon>Endopterygota</taxon>
        <taxon>Hymenoptera</taxon>
        <taxon>Apocrita</taxon>
        <taxon>Proctotrupomorpha</taxon>
        <taxon>Chalcidoidea</taxon>
        <taxon>Trichogrammatidae</taxon>
        <taxon>Trichogramma</taxon>
    </lineage>
</organism>
<sequence>MTEHPQECVPFFLTWPVISGIYSFQASTHHQTSLMENSSTLLLFYEHHPRKARARDLHHHCPGDFYLAWSTSVDAERNETRATTLPGRNSPPSNLYCGILLNTGNTPTFHRCTGLLGSWISPSQRQHLSFPSYIMVAPKARITLTRRHWGTSSNTNSGEMDSNVYHAVGNYGSGKWDTTIKRRHPAGSEVHQIQHR</sequence>
<protein>
    <submittedName>
        <fullName evidence="1">Uncharacterized protein</fullName>
    </submittedName>
</protein>
<gene>
    <name evidence="1" type="ORF">TBRA_LOCUS5270</name>
</gene>
<proteinExistence type="predicted"/>
<name>A0A6H5I9M1_9HYME</name>
<dbReference type="AlphaFoldDB" id="A0A6H5I9M1"/>
<reference evidence="1 2" key="1">
    <citation type="submission" date="2020-02" db="EMBL/GenBank/DDBJ databases">
        <authorList>
            <person name="Ferguson B K."/>
        </authorList>
    </citation>
    <scope>NUCLEOTIDE SEQUENCE [LARGE SCALE GENOMIC DNA]</scope>
</reference>
<dbReference type="EMBL" id="CADCXV010000707">
    <property type="protein sequence ID" value="CAB0033356.1"/>
    <property type="molecule type" value="Genomic_DNA"/>
</dbReference>
<evidence type="ECO:0000313" key="2">
    <source>
        <dbReference type="Proteomes" id="UP000479190"/>
    </source>
</evidence>
<evidence type="ECO:0000313" key="1">
    <source>
        <dbReference type="EMBL" id="CAB0033356.1"/>
    </source>
</evidence>